<name>A0A917TYS5_9BACI</name>
<comment type="caution">
    <text evidence="2">The sequence shown here is derived from an EMBL/GenBank/DDBJ whole genome shotgun (WGS) entry which is preliminary data.</text>
</comment>
<gene>
    <name evidence="2" type="ORF">GCM10011351_31150</name>
</gene>
<accession>A0A917TYS5</accession>
<dbReference type="OrthoDB" id="2970998at2"/>
<reference evidence="2" key="2">
    <citation type="submission" date="2020-09" db="EMBL/GenBank/DDBJ databases">
        <authorList>
            <person name="Sun Q."/>
            <person name="Zhou Y."/>
        </authorList>
    </citation>
    <scope>NUCLEOTIDE SEQUENCE</scope>
    <source>
        <strain evidence="2">CGMCC 1.6333</strain>
    </source>
</reference>
<dbReference type="RefSeq" id="WP_117157229.1">
    <property type="nucleotide sequence ID" value="NZ_BMLG01000032.1"/>
</dbReference>
<keyword evidence="1" id="KW-0812">Transmembrane</keyword>
<dbReference type="AlphaFoldDB" id="A0A917TYS5"/>
<keyword evidence="1" id="KW-0472">Membrane</keyword>
<dbReference type="EMBL" id="BMLG01000032">
    <property type="protein sequence ID" value="GGM42971.1"/>
    <property type="molecule type" value="Genomic_DNA"/>
</dbReference>
<organism evidence="2 3">
    <name type="scientific">Paraliobacillus quinghaiensis</name>
    <dbReference type="NCBI Taxonomy" id="470815"/>
    <lineage>
        <taxon>Bacteria</taxon>
        <taxon>Bacillati</taxon>
        <taxon>Bacillota</taxon>
        <taxon>Bacilli</taxon>
        <taxon>Bacillales</taxon>
        <taxon>Bacillaceae</taxon>
        <taxon>Paraliobacillus</taxon>
    </lineage>
</organism>
<keyword evidence="3" id="KW-1185">Reference proteome</keyword>
<feature type="transmembrane region" description="Helical" evidence="1">
    <location>
        <begin position="33"/>
        <end position="50"/>
    </location>
</feature>
<evidence type="ECO:0000256" key="1">
    <source>
        <dbReference type="SAM" id="Phobius"/>
    </source>
</evidence>
<sequence>MTIIFVLIGSVASVVILSMYLSPILVTKTGTEIISFSILLVLTGFFLYYLDPNNFVGLIGFSLVIFGLVSGVSSFLFKRN</sequence>
<keyword evidence="1" id="KW-1133">Transmembrane helix</keyword>
<feature type="transmembrane region" description="Helical" evidence="1">
    <location>
        <begin position="6"/>
        <end position="26"/>
    </location>
</feature>
<proteinExistence type="predicted"/>
<dbReference type="Proteomes" id="UP000618460">
    <property type="component" value="Unassembled WGS sequence"/>
</dbReference>
<evidence type="ECO:0000313" key="3">
    <source>
        <dbReference type="Proteomes" id="UP000618460"/>
    </source>
</evidence>
<protein>
    <submittedName>
        <fullName evidence="2">Uncharacterized protein</fullName>
    </submittedName>
</protein>
<feature type="transmembrane region" description="Helical" evidence="1">
    <location>
        <begin position="56"/>
        <end position="77"/>
    </location>
</feature>
<reference evidence="2" key="1">
    <citation type="journal article" date="2014" name="Int. J. Syst. Evol. Microbiol.">
        <title>Complete genome sequence of Corynebacterium casei LMG S-19264T (=DSM 44701T), isolated from a smear-ripened cheese.</title>
        <authorList>
            <consortium name="US DOE Joint Genome Institute (JGI-PGF)"/>
            <person name="Walter F."/>
            <person name="Albersmeier A."/>
            <person name="Kalinowski J."/>
            <person name="Ruckert C."/>
        </authorList>
    </citation>
    <scope>NUCLEOTIDE SEQUENCE</scope>
    <source>
        <strain evidence="2">CGMCC 1.6333</strain>
    </source>
</reference>
<evidence type="ECO:0000313" key="2">
    <source>
        <dbReference type="EMBL" id="GGM42971.1"/>
    </source>
</evidence>